<dbReference type="AlphaFoldDB" id="X1H8S8"/>
<sequence length="42" mass="4819">MKIRCLIIDDEPIARDVLREHISKLDDFEIAGEHENALEALS</sequence>
<protein>
    <recommendedName>
        <fullName evidence="1">Response regulatory domain-containing protein</fullName>
    </recommendedName>
</protein>
<dbReference type="PROSITE" id="PS50110">
    <property type="entry name" value="RESPONSE_REGULATORY"/>
    <property type="match status" value="1"/>
</dbReference>
<dbReference type="GO" id="GO:0000160">
    <property type="term" value="P:phosphorelay signal transduction system"/>
    <property type="evidence" value="ECO:0007669"/>
    <property type="project" value="InterPro"/>
</dbReference>
<proteinExistence type="predicted"/>
<gene>
    <name evidence="2" type="ORF">S03H2_30074</name>
</gene>
<evidence type="ECO:0000313" key="2">
    <source>
        <dbReference type="EMBL" id="GAH53450.1"/>
    </source>
</evidence>
<dbReference type="InterPro" id="IPR001789">
    <property type="entry name" value="Sig_transdc_resp-reg_receiver"/>
</dbReference>
<evidence type="ECO:0000259" key="1">
    <source>
        <dbReference type="PROSITE" id="PS50110"/>
    </source>
</evidence>
<comment type="caution">
    <text evidence="2">The sequence shown here is derived from an EMBL/GenBank/DDBJ whole genome shotgun (WGS) entry which is preliminary data.</text>
</comment>
<feature type="non-terminal residue" evidence="2">
    <location>
        <position position="42"/>
    </location>
</feature>
<dbReference type="SUPFAM" id="SSF52172">
    <property type="entry name" value="CheY-like"/>
    <property type="match status" value="1"/>
</dbReference>
<dbReference type="InterPro" id="IPR011006">
    <property type="entry name" value="CheY-like_superfamily"/>
</dbReference>
<name>X1H8S8_9ZZZZ</name>
<accession>X1H8S8</accession>
<reference evidence="2" key="1">
    <citation type="journal article" date="2014" name="Front. Microbiol.">
        <title>High frequency of phylogenetically diverse reductive dehalogenase-homologous genes in deep subseafloor sedimentary metagenomes.</title>
        <authorList>
            <person name="Kawai M."/>
            <person name="Futagami T."/>
            <person name="Toyoda A."/>
            <person name="Takaki Y."/>
            <person name="Nishi S."/>
            <person name="Hori S."/>
            <person name="Arai W."/>
            <person name="Tsubouchi T."/>
            <person name="Morono Y."/>
            <person name="Uchiyama I."/>
            <person name="Ito T."/>
            <person name="Fujiyama A."/>
            <person name="Inagaki F."/>
            <person name="Takami H."/>
        </authorList>
    </citation>
    <scope>NUCLEOTIDE SEQUENCE</scope>
    <source>
        <strain evidence="2">Expedition CK06-06</strain>
    </source>
</reference>
<feature type="domain" description="Response regulatory" evidence="1">
    <location>
        <begin position="4"/>
        <end position="42"/>
    </location>
</feature>
<dbReference type="EMBL" id="BARU01018181">
    <property type="protein sequence ID" value="GAH53450.1"/>
    <property type="molecule type" value="Genomic_DNA"/>
</dbReference>
<dbReference type="Gene3D" id="3.40.50.2300">
    <property type="match status" value="1"/>
</dbReference>
<organism evidence="2">
    <name type="scientific">marine sediment metagenome</name>
    <dbReference type="NCBI Taxonomy" id="412755"/>
    <lineage>
        <taxon>unclassified sequences</taxon>
        <taxon>metagenomes</taxon>
        <taxon>ecological metagenomes</taxon>
    </lineage>
</organism>